<protein>
    <submittedName>
        <fullName evidence="2">Uncharacterized protein</fullName>
    </submittedName>
</protein>
<accession>A0ABN2X2R3</accession>
<keyword evidence="3" id="KW-1185">Reference proteome</keyword>
<proteinExistence type="predicted"/>
<feature type="compositionally biased region" description="Low complexity" evidence="1">
    <location>
        <begin position="137"/>
        <end position="159"/>
    </location>
</feature>
<evidence type="ECO:0000313" key="3">
    <source>
        <dbReference type="Proteomes" id="UP001500984"/>
    </source>
</evidence>
<name>A0ABN2X2R3_9MICO</name>
<dbReference type="EMBL" id="BAAAPZ010000017">
    <property type="protein sequence ID" value="GAA2103433.1"/>
    <property type="molecule type" value="Genomic_DNA"/>
</dbReference>
<evidence type="ECO:0000256" key="1">
    <source>
        <dbReference type="SAM" id="MobiDB-lite"/>
    </source>
</evidence>
<sequence>MTETIDPTFDLLDRRIALGGADDVVLTAPPARTPTLHGRPVTDPRLVEALSVPEDITRAEALDRTAKLGGVLRVLGADGATALVVEHAVPDPARTFAVLAGLRIGLEVVLQDAKAAVPLGAYGTETLTILAAPEGAAPAETGPGADAGAASRDAGARTGPTTASGLTVTVRRVRSHFEEIAVRGGGITRDLDAMMRDARIEPVAAKFADPEATALTLAGRTFTRAEAAEFAAGLLHD</sequence>
<comment type="caution">
    <text evidence="2">The sequence shown here is derived from an EMBL/GenBank/DDBJ whole genome shotgun (WGS) entry which is preliminary data.</text>
</comment>
<dbReference type="Proteomes" id="UP001500984">
    <property type="component" value="Unassembled WGS sequence"/>
</dbReference>
<reference evidence="2 3" key="1">
    <citation type="journal article" date="2019" name="Int. J. Syst. Evol. Microbiol.">
        <title>The Global Catalogue of Microorganisms (GCM) 10K type strain sequencing project: providing services to taxonomists for standard genome sequencing and annotation.</title>
        <authorList>
            <consortium name="The Broad Institute Genomics Platform"/>
            <consortium name="The Broad Institute Genome Sequencing Center for Infectious Disease"/>
            <person name="Wu L."/>
            <person name="Ma J."/>
        </authorList>
    </citation>
    <scope>NUCLEOTIDE SEQUENCE [LARGE SCALE GENOMIC DNA]</scope>
    <source>
        <strain evidence="2 3">JCM 15900</strain>
    </source>
</reference>
<dbReference type="RefSeq" id="WP_344337821.1">
    <property type="nucleotide sequence ID" value="NZ_BAAAPZ010000017.1"/>
</dbReference>
<gene>
    <name evidence="2" type="ORF">GCM10009823_27310</name>
</gene>
<feature type="region of interest" description="Disordered" evidence="1">
    <location>
        <begin position="137"/>
        <end position="164"/>
    </location>
</feature>
<evidence type="ECO:0000313" key="2">
    <source>
        <dbReference type="EMBL" id="GAA2103433.1"/>
    </source>
</evidence>
<organism evidence="2 3">
    <name type="scientific">Brevibacterium salitolerans</name>
    <dbReference type="NCBI Taxonomy" id="1403566"/>
    <lineage>
        <taxon>Bacteria</taxon>
        <taxon>Bacillati</taxon>
        <taxon>Actinomycetota</taxon>
        <taxon>Actinomycetes</taxon>
        <taxon>Micrococcales</taxon>
        <taxon>Brevibacteriaceae</taxon>
        <taxon>Brevibacterium</taxon>
    </lineage>
</organism>